<dbReference type="EMBL" id="JADGIZ020000009">
    <property type="protein sequence ID" value="KAL2917746.1"/>
    <property type="molecule type" value="Genomic_DNA"/>
</dbReference>
<keyword evidence="2" id="KW-1185">Reference proteome</keyword>
<evidence type="ECO:0000313" key="1">
    <source>
        <dbReference type="EMBL" id="KAL2917746.1"/>
    </source>
</evidence>
<protein>
    <submittedName>
        <fullName evidence="1">Uncharacterized protein</fullName>
    </submittedName>
</protein>
<comment type="caution">
    <text evidence="1">The sequence shown here is derived from an EMBL/GenBank/DDBJ whole genome shotgun (WGS) entry which is preliminary data.</text>
</comment>
<dbReference type="Proteomes" id="UP001527925">
    <property type="component" value="Unassembled WGS sequence"/>
</dbReference>
<proteinExistence type="predicted"/>
<organism evidence="1 2">
    <name type="scientific">Polyrhizophydium stewartii</name>
    <dbReference type="NCBI Taxonomy" id="2732419"/>
    <lineage>
        <taxon>Eukaryota</taxon>
        <taxon>Fungi</taxon>
        <taxon>Fungi incertae sedis</taxon>
        <taxon>Chytridiomycota</taxon>
        <taxon>Chytridiomycota incertae sedis</taxon>
        <taxon>Chytridiomycetes</taxon>
        <taxon>Rhizophydiales</taxon>
        <taxon>Rhizophydiales incertae sedis</taxon>
        <taxon>Polyrhizophydium</taxon>
    </lineage>
</organism>
<evidence type="ECO:0000313" key="2">
    <source>
        <dbReference type="Proteomes" id="UP001527925"/>
    </source>
</evidence>
<accession>A0ABR4NE60</accession>
<name>A0ABR4NE60_9FUNG</name>
<gene>
    <name evidence="1" type="ORF">HK105_202619</name>
</gene>
<reference evidence="1 2" key="1">
    <citation type="submission" date="2023-09" db="EMBL/GenBank/DDBJ databases">
        <title>Pangenome analysis of Batrachochytrium dendrobatidis and related Chytrids.</title>
        <authorList>
            <person name="Yacoub M.N."/>
            <person name="Stajich J.E."/>
            <person name="James T.Y."/>
        </authorList>
    </citation>
    <scope>NUCLEOTIDE SEQUENCE [LARGE SCALE GENOMIC DNA]</scope>
    <source>
        <strain evidence="1 2">JEL0888</strain>
    </source>
</reference>
<sequence>MPNIRGFGCSLVRHNGVAIAEHTVAASTSVFGSIIHSRVAPDDAGPLPFMVRIDNQGLSPAFFERQGTGDIAHHGAPQATAAACNGEQQVPGRAAVGSRLCVVLVVDSSLMFAHTLRSPTVRFLVPGRRIKPYSVESMRIVGGQTPTNIRVELWHCRVRHAAEGLSLWTNATPFDAQRTFLADEPAAMQFASLECERLGQRPLLSFVFSAAPILVPSIVWPDINFLPRIDSSGVLSLRIRGVGG</sequence>